<dbReference type="Gene3D" id="3.10.130.10">
    <property type="entry name" value="Ribonuclease A-like domain"/>
    <property type="match status" value="1"/>
</dbReference>
<dbReference type="InterPro" id="IPR023412">
    <property type="entry name" value="RNaseA_domain"/>
</dbReference>
<name>A0A8C8VJ97_9SAUR</name>
<sequence>MALRRPCPMFLLPLILLAVGLSLGSGQTCVMKNRIFQRHHVQYPVIFPRPKNYCDKIMRMRQIYGKPLNTFIHAPIQAINRVCSVSVQCRRGTLVLPLTLLCPIHTRHLPLGIRCIV</sequence>
<dbReference type="Ensembl" id="ENSPCET00000012574.1">
    <property type="protein sequence ID" value="ENSPCEP00000012150.1"/>
    <property type="gene ID" value="ENSPCEG00000009659.1"/>
</dbReference>
<dbReference type="AlphaFoldDB" id="A0A8C8VJ97"/>
<proteinExistence type="predicted"/>
<dbReference type="InterPro" id="IPR036816">
    <property type="entry name" value="RNaseA-like_dom_sf"/>
</dbReference>
<dbReference type="Pfam" id="PF00074">
    <property type="entry name" value="RnaseA"/>
    <property type="match status" value="1"/>
</dbReference>
<feature type="signal peptide" evidence="1">
    <location>
        <begin position="1"/>
        <end position="26"/>
    </location>
</feature>
<evidence type="ECO:0000313" key="4">
    <source>
        <dbReference type="Proteomes" id="UP000694393"/>
    </source>
</evidence>
<dbReference type="SUPFAM" id="SSF54076">
    <property type="entry name" value="RNase A-like"/>
    <property type="match status" value="1"/>
</dbReference>
<protein>
    <recommendedName>
        <fullName evidence="2">Ribonuclease A-domain domain-containing protein</fullName>
    </recommendedName>
</protein>
<evidence type="ECO:0000256" key="1">
    <source>
        <dbReference type="SAM" id="SignalP"/>
    </source>
</evidence>
<evidence type="ECO:0000313" key="3">
    <source>
        <dbReference type="Ensembl" id="ENSPCEP00000012150.1"/>
    </source>
</evidence>
<dbReference type="Proteomes" id="UP000694393">
    <property type="component" value="Unplaced"/>
</dbReference>
<organism evidence="3 4">
    <name type="scientific">Pelusios castaneus</name>
    <name type="common">West African mud turtle</name>
    <dbReference type="NCBI Taxonomy" id="367368"/>
    <lineage>
        <taxon>Eukaryota</taxon>
        <taxon>Metazoa</taxon>
        <taxon>Chordata</taxon>
        <taxon>Craniata</taxon>
        <taxon>Vertebrata</taxon>
        <taxon>Euteleostomi</taxon>
        <taxon>Archelosauria</taxon>
        <taxon>Testudinata</taxon>
        <taxon>Testudines</taxon>
        <taxon>Pleurodira</taxon>
        <taxon>Pelomedusidae</taxon>
        <taxon>Pelusios</taxon>
    </lineage>
</organism>
<reference evidence="3" key="1">
    <citation type="submission" date="2025-08" db="UniProtKB">
        <authorList>
            <consortium name="Ensembl"/>
        </authorList>
    </citation>
    <scope>IDENTIFICATION</scope>
</reference>
<reference evidence="3" key="2">
    <citation type="submission" date="2025-09" db="UniProtKB">
        <authorList>
            <consortium name="Ensembl"/>
        </authorList>
    </citation>
    <scope>IDENTIFICATION</scope>
</reference>
<keyword evidence="1" id="KW-0732">Signal</keyword>
<dbReference type="SMART" id="SM00092">
    <property type="entry name" value="RNAse_Pc"/>
    <property type="match status" value="1"/>
</dbReference>
<feature type="chain" id="PRO_5034903412" description="Ribonuclease A-domain domain-containing protein" evidence="1">
    <location>
        <begin position="27"/>
        <end position="117"/>
    </location>
</feature>
<keyword evidence="4" id="KW-1185">Reference proteome</keyword>
<feature type="domain" description="Ribonuclease A-domain" evidence="2">
    <location>
        <begin position="29"/>
        <end position="113"/>
    </location>
</feature>
<accession>A0A8C8VJ97</accession>
<evidence type="ECO:0000259" key="2">
    <source>
        <dbReference type="SMART" id="SM00092"/>
    </source>
</evidence>